<keyword evidence="10" id="KW-1185">Reference proteome</keyword>
<dbReference type="InterPro" id="IPR020568">
    <property type="entry name" value="Ribosomal_Su5_D2-typ_SF"/>
</dbReference>
<evidence type="ECO:0000256" key="6">
    <source>
        <dbReference type="ARBA" id="ARBA00022840"/>
    </source>
</evidence>
<evidence type="ECO:0000256" key="4">
    <source>
        <dbReference type="ARBA" id="ARBA00022741"/>
    </source>
</evidence>
<keyword evidence="6" id="KW-0067">ATP-binding</keyword>
<dbReference type="UniPathway" id="UPA00057">
    <property type="reaction ID" value="UER00099"/>
</dbReference>
<organism evidence="9 10">
    <name type="scientific">Streptococcus varani</name>
    <dbReference type="NCBI Taxonomy" id="1608583"/>
    <lineage>
        <taxon>Bacteria</taxon>
        <taxon>Bacillati</taxon>
        <taxon>Bacillota</taxon>
        <taxon>Bacilli</taxon>
        <taxon>Lactobacillales</taxon>
        <taxon>Streptococcaceae</taxon>
        <taxon>Streptococcus</taxon>
    </lineage>
</organism>
<dbReference type="Proteomes" id="UP000198604">
    <property type="component" value="Unassembled WGS sequence"/>
</dbReference>
<evidence type="ECO:0000259" key="7">
    <source>
        <dbReference type="Pfam" id="PF00288"/>
    </source>
</evidence>
<dbReference type="PRINTS" id="PR00959">
    <property type="entry name" value="MEVGALKINASE"/>
</dbReference>
<name>A0A0E4H4E7_9STRE</name>
<feature type="domain" description="GHMP kinase N-terminal" evidence="7">
    <location>
        <begin position="81"/>
        <end position="171"/>
    </location>
</feature>
<reference evidence="10" key="1">
    <citation type="submission" date="2015-03" db="EMBL/GenBank/DDBJ databases">
        <authorList>
            <person name="Urmite Genomes"/>
        </authorList>
    </citation>
    <scope>NUCLEOTIDE SEQUENCE [LARGE SCALE GENOMIC DNA]</scope>
    <source>
        <strain evidence="10">FF10</strain>
    </source>
</reference>
<accession>A0A0E4H4E7</accession>
<dbReference type="EC" id="2.7.4.2" evidence="2"/>
<dbReference type="Pfam" id="PF08544">
    <property type="entry name" value="GHMP_kinases_C"/>
    <property type="match status" value="1"/>
</dbReference>
<dbReference type="InterPro" id="IPR006204">
    <property type="entry name" value="GHMP_kinase_N_dom"/>
</dbReference>
<keyword evidence="4" id="KW-0547">Nucleotide-binding</keyword>
<dbReference type="InterPro" id="IPR035102">
    <property type="entry name" value="Phosphomevalonate_kinase"/>
</dbReference>
<proteinExistence type="predicted"/>
<dbReference type="PANTHER" id="PTHR31814:SF2">
    <property type="entry name" value="PHOSPHOMEVALONATE KINASE"/>
    <property type="match status" value="1"/>
</dbReference>
<evidence type="ECO:0000259" key="8">
    <source>
        <dbReference type="Pfam" id="PF08544"/>
    </source>
</evidence>
<dbReference type="OrthoDB" id="1522677at2"/>
<dbReference type="InterPro" id="IPR014721">
    <property type="entry name" value="Ribsml_uS5_D2-typ_fold_subgr"/>
</dbReference>
<protein>
    <recommendedName>
        <fullName evidence="2">phosphomevalonate kinase</fullName>
        <ecNumber evidence="2">2.7.4.2</ecNumber>
    </recommendedName>
</protein>
<dbReference type="RefSeq" id="WP_093649881.1">
    <property type="nucleotide sequence ID" value="NZ_CTEN01000001.1"/>
</dbReference>
<evidence type="ECO:0000313" key="9">
    <source>
        <dbReference type="EMBL" id="CQR24188.1"/>
    </source>
</evidence>
<dbReference type="InterPro" id="IPR005917">
    <property type="entry name" value="Pmev_kinase_bact"/>
</dbReference>
<dbReference type="AlphaFoldDB" id="A0A0E4H4E7"/>
<dbReference type="Gene3D" id="3.30.70.890">
    <property type="entry name" value="GHMP kinase, C-terminal domain"/>
    <property type="match status" value="1"/>
</dbReference>
<dbReference type="Pfam" id="PF00288">
    <property type="entry name" value="GHMP_kinases_N"/>
    <property type="match status" value="1"/>
</dbReference>
<dbReference type="SUPFAM" id="SSF55060">
    <property type="entry name" value="GHMP Kinase, C-terminal domain"/>
    <property type="match status" value="1"/>
</dbReference>
<dbReference type="PANTHER" id="PTHR31814">
    <property type="match status" value="1"/>
</dbReference>
<dbReference type="GO" id="GO:0004631">
    <property type="term" value="F:phosphomevalonate kinase activity"/>
    <property type="evidence" value="ECO:0007669"/>
    <property type="project" value="UniProtKB-EC"/>
</dbReference>
<keyword evidence="5 9" id="KW-0418">Kinase</keyword>
<dbReference type="NCBIfam" id="TIGR01220">
    <property type="entry name" value="Pmev_kin_Gr_pos"/>
    <property type="match status" value="1"/>
</dbReference>
<evidence type="ECO:0000256" key="5">
    <source>
        <dbReference type="ARBA" id="ARBA00022777"/>
    </source>
</evidence>
<comment type="pathway">
    <text evidence="1">Isoprenoid biosynthesis; isopentenyl diphosphate biosynthesis via mevalonate pathway; isopentenyl diphosphate from (R)-mevalonate: step 2/3.</text>
</comment>
<feature type="domain" description="GHMP kinase C-terminal" evidence="8">
    <location>
        <begin position="262"/>
        <end position="346"/>
    </location>
</feature>
<dbReference type="InterPro" id="IPR036554">
    <property type="entry name" value="GHMP_kinase_C_sf"/>
</dbReference>
<dbReference type="SUPFAM" id="SSF54211">
    <property type="entry name" value="Ribosomal protein S5 domain 2-like"/>
    <property type="match status" value="1"/>
</dbReference>
<evidence type="ECO:0000256" key="1">
    <source>
        <dbReference type="ARBA" id="ARBA00005017"/>
    </source>
</evidence>
<evidence type="ECO:0000256" key="3">
    <source>
        <dbReference type="ARBA" id="ARBA00022679"/>
    </source>
</evidence>
<dbReference type="Gene3D" id="3.30.230.10">
    <property type="match status" value="1"/>
</dbReference>
<keyword evidence="3" id="KW-0808">Transferase</keyword>
<dbReference type="EMBL" id="CTEN01000001">
    <property type="protein sequence ID" value="CQR24188.1"/>
    <property type="molecule type" value="Genomic_DNA"/>
</dbReference>
<dbReference type="STRING" id="1608583.BN1356_00549"/>
<evidence type="ECO:0000313" key="10">
    <source>
        <dbReference type="Proteomes" id="UP000198604"/>
    </source>
</evidence>
<evidence type="ECO:0000256" key="2">
    <source>
        <dbReference type="ARBA" id="ARBA00012958"/>
    </source>
</evidence>
<sequence>MYVQVSVPGKLFLAGEYAVVETGQPALIASIDRYLTVTIKSSPQGSVYSSQQDKFVHWERLKEEISNKDDHPYDLIFSAMNVAETYLRHLGIKTDGFYDLSVDSQLDDEPSGIKYGLGSSGAVTVATIKAVLAYYEIEAASFLIYQLSVLAQIKLGMLGSFGDLAAISHGGLIAYHSVDRDWLRQEVENHHFSEILDQAWPGLSIERLSLPASISFLVGWTGRPSSTEALVAHVGQRVSQREKEVKHAAFVSRSKNCLDQIISSCQEGDALRFQEGIAENRRLLQEFARDMGLVIETPVLQRLCQLAQEVGAVAKTSGAGGGDCGIAFVTKKEQVDEIRQKWQEAGIIPLDFTLARKMK</sequence>
<dbReference type="GO" id="GO:0005524">
    <property type="term" value="F:ATP binding"/>
    <property type="evidence" value="ECO:0007669"/>
    <property type="project" value="UniProtKB-KW"/>
</dbReference>
<dbReference type="InterPro" id="IPR013750">
    <property type="entry name" value="GHMP_kinase_C_dom"/>
</dbReference>
<gene>
    <name evidence="9" type="ORF">BN1356_00549</name>
</gene>
<dbReference type="GO" id="GO:0019287">
    <property type="term" value="P:isopentenyl diphosphate biosynthetic process, mevalonate pathway"/>
    <property type="evidence" value="ECO:0007669"/>
    <property type="project" value="UniProtKB-UniPathway"/>
</dbReference>